<comment type="caution">
    <text evidence="2">The sequence shown here is derived from an EMBL/GenBank/DDBJ whole genome shotgun (WGS) entry which is preliminary data.</text>
</comment>
<gene>
    <name evidence="2" type="ORF">RFI_40373</name>
</gene>
<feature type="coiled-coil region" evidence="1">
    <location>
        <begin position="30"/>
        <end position="64"/>
    </location>
</feature>
<proteinExistence type="predicted"/>
<dbReference type="AlphaFoldDB" id="X6L6X9"/>
<evidence type="ECO:0000313" key="2">
    <source>
        <dbReference type="EMBL" id="ETN97157.1"/>
    </source>
</evidence>
<dbReference type="EMBL" id="ASPP01050620">
    <property type="protein sequence ID" value="ETN97157.1"/>
    <property type="molecule type" value="Genomic_DNA"/>
</dbReference>
<keyword evidence="1" id="KW-0175">Coiled coil</keyword>
<organism evidence="2 3">
    <name type="scientific">Reticulomyxa filosa</name>
    <dbReference type="NCBI Taxonomy" id="46433"/>
    <lineage>
        <taxon>Eukaryota</taxon>
        <taxon>Sar</taxon>
        <taxon>Rhizaria</taxon>
        <taxon>Retaria</taxon>
        <taxon>Foraminifera</taxon>
        <taxon>Monothalamids</taxon>
        <taxon>Reticulomyxidae</taxon>
        <taxon>Reticulomyxa</taxon>
    </lineage>
</organism>
<keyword evidence="3" id="KW-1185">Reference proteome</keyword>
<evidence type="ECO:0000256" key="1">
    <source>
        <dbReference type="SAM" id="Coils"/>
    </source>
</evidence>
<sequence>MRVKWVKKEHLVDVLDIEQLKLIEKAFTDIDSKNQLLQSLSATVDNYEKEIASKQTEIKDLIIQMKDICSDFNYAKEIDLSMKILIHTTFEYFKKLKSFDIVEPIHFFEIEFILLFLLTHQIITIFRIKRDYNFILFYNLRCLRHSN</sequence>
<dbReference type="Proteomes" id="UP000023152">
    <property type="component" value="Unassembled WGS sequence"/>
</dbReference>
<evidence type="ECO:0000313" key="3">
    <source>
        <dbReference type="Proteomes" id="UP000023152"/>
    </source>
</evidence>
<protein>
    <submittedName>
        <fullName evidence="2">Uncharacterized protein</fullName>
    </submittedName>
</protein>
<name>X6L6X9_RETFI</name>
<reference evidence="2 3" key="1">
    <citation type="journal article" date="2013" name="Curr. Biol.">
        <title>The Genome of the Foraminiferan Reticulomyxa filosa.</title>
        <authorList>
            <person name="Glockner G."/>
            <person name="Hulsmann N."/>
            <person name="Schleicher M."/>
            <person name="Noegel A.A."/>
            <person name="Eichinger L."/>
            <person name="Gallinger C."/>
            <person name="Pawlowski J."/>
            <person name="Sierra R."/>
            <person name="Euteneuer U."/>
            <person name="Pillet L."/>
            <person name="Moustafa A."/>
            <person name="Platzer M."/>
            <person name="Groth M."/>
            <person name="Szafranski K."/>
            <person name="Schliwa M."/>
        </authorList>
    </citation>
    <scope>NUCLEOTIDE SEQUENCE [LARGE SCALE GENOMIC DNA]</scope>
</reference>
<accession>X6L6X9</accession>